<reference evidence="1 2" key="1">
    <citation type="journal article" date="2007" name="Virus Genes">
        <title>Genome sequence of Leucania seperata nucleopolyhedrovirus.</title>
        <authorList>
            <person name="Xiao H."/>
            <person name="Qi Y."/>
        </authorList>
    </citation>
    <scope>NUCLEOTIDE SEQUENCE [LARGE SCALE GENOMIC DNA]</scope>
    <source>
        <strain evidence="1 2">AH1</strain>
    </source>
</reference>
<sequence>MNYTIFNKKNCSSNMRHVFNQYEPVVGSLSNFYNSLKRSYLEYVEVLEFDDDEDTTRNNAMLQLRYDDNMTTNGLPSVSYARQMEERSLIVKRRIVDRCVQRRDIAGLYRNCLFFNLLAQRTAVSTDDRFIIEHHLFMRKLTNDLMKTIIDKNNVFDDWFVIYAWALVIYIDYLLNTSVRLRVTYETLHDEQGVEGDELALRMLKRAHEIYEDWSSQYQLLDMRDRLGELMRESGKYRFGCAPCTCIMHKYNEVLPVYVALVRLNMVEYALNTFDGLATRHVLVDRWHLKLSNIYDRLHCHIDIRIYTAQGKYKNCDPALCDSIEHTVWSGEVPIEMKTHASIRHAVEQVCDRRKRDDGGFLKRWCLDRMCVIV</sequence>
<organismHost>
    <name type="scientific">Lepidoptera</name>
    <name type="common">moths &amp; butterflies</name>
    <dbReference type="NCBI Taxonomy" id="7088"/>
</organismHost>
<evidence type="ECO:0000313" key="1">
    <source>
        <dbReference type="EMBL" id="AAR28849.1"/>
    </source>
</evidence>
<name>Q0IL34_NPVLS</name>
<keyword evidence="2" id="KW-1185">Reference proteome</keyword>
<dbReference type="Proteomes" id="UP000201737">
    <property type="component" value="Segment"/>
</dbReference>
<dbReference type="GeneID" id="5176336"/>
<dbReference type="KEGG" id="vg:5176336"/>
<protein>
    <submittedName>
        <fullName evidence="1">ORF85</fullName>
    </submittedName>
</protein>
<evidence type="ECO:0000313" key="2">
    <source>
        <dbReference type="Proteomes" id="UP000201737"/>
    </source>
</evidence>
<proteinExistence type="predicted"/>
<dbReference type="RefSeq" id="YP_758382.1">
    <property type="nucleotide sequence ID" value="NC_008348.1"/>
</dbReference>
<dbReference type="EMBL" id="AY394490">
    <property type="protein sequence ID" value="AAR28849.1"/>
    <property type="molecule type" value="Genomic_DNA"/>
</dbReference>
<accession>Q0IL34</accession>
<reference evidence="1 2" key="2">
    <citation type="journal article" date="2007" name="Virus Res.">
        <title>P13 of Leucania separata multiple nuclear polyhedrosis virus affected the polyhedra and budded virions yields of AcMNPV.</title>
        <authorList>
            <person name="Du E.Q."/>
            <person name="Yan F."/>
            <person name="Jin W.X."/>
            <person name="Lu N."/>
            <person name="Xiao H.Z."/>
            <person name="Lu S.Y."/>
            <person name="Qi Y.P."/>
        </authorList>
    </citation>
    <scope>NUCLEOTIDE SEQUENCE [LARGE SCALE GENOMIC DNA]</scope>
    <source>
        <strain evidence="1 2">AH1</strain>
    </source>
</reference>
<organism evidence="1 2">
    <name type="scientific">Leucania separata nucleopolyhedrovirus</name>
    <name type="common">LsNPV</name>
    <dbReference type="NCBI Taxonomy" id="1307956"/>
    <lineage>
        <taxon>Viruses</taxon>
        <taxon>Viruses incertae sedis</taxon>
        <taxon>Naldaviricetes</taxon>
        <taxon>Lefavirales</taxon>
        <taxon>Baculoviridae</taxon>
        <taxon>Alphabaculovirus</taxon>
        <taxon>Alphabaculovirus leseparatae</taxon>
    </lineage>
</organism>